<dbReference type="eggNOG" id="COG0438">
    <property type="taxonomic scope" value="Bacteria"/>
</dbReference>
<reference evidence="3 4" key="1">
    <citation type="submission" date="2011-08" db="EMBL/GenBank/DDBJ databases">
        <title>The Genome Sequence of Prevotella sp. oral taxon 302 str. F0323.</title>
        <authorList>
            <consortium name="The Broad Institute Genome Sequencing Platform"/>
            <person name="Earl A."/>
            <person name="Ward D."/>
            <person name="Feldgarden M."/>
            <person name="Gevers D."/>
            <person name="Izard J."/>
            <person name="Blanton J.M."/>
            <person name="Baranova O.V."/>
            <person name="Tanner A.C."/>
            <person name="Dewhirst F.E."/>
            <person name="Young S.K."/>
            <person name="Zeng Q."/>
            <person name="Gargeya S."/>
            <person name="Fitzgerald M."/>
            <person name="Haas B."/>
            <person name="Abouelleil A."/>
            <person name="Alvarado L."/>
            <person name="Arachchi H.M."/>
            <person name="Berlin A."/>
            <person name="Brown A."/>
            <person name="Chapman S.B."/>
            <person name="Chen Z."/>
            <person name="Dunbar C."/>
            <person name="Freedman E."/>
            <person name="Gearin G."/>
            <person name="Gellesch M."/>
            <person name="Goldberg J."/>
            <person name="Griggs A."/>
            <person name="Gujja S."/>
            <person name="Heiman D."/>
            <person name="Howarth C."/>
            <person name="Larson L."/>
            <person name="Lui A."/>
            <person name="MacDonald P.J.P."/>
            <person name="Montmayeur A."/>
            <person name="Murphy C."/>
            <person name="Neiman D."/>
            <person name="Pearson M."/>
            <person name="Priest M."/>
            <person name="Roberts A."/>
            <person name="Saif S."/>
            <person name="Shea T."/>
            <person name="Shenoy N."/>
            <person name="Sisk P."/>
            <person name="Stolte C."/>
            <person name="Sykes S."/>
            <person name="Wortman J."/>
            <person name="Nusbaum C."/>
            <person name="Birren B."/>
        </authorList>
    </citation>
    <scope>NUCLEOTIDE SEQUENCE [LARGE SCALE GENOMIC DNA]</scope>
    <source>
        <strain evidence="3 4">F0323</strain>
    </source>
</reference>
<dbReference type="GO" id="GO:0009103">
    <property type="term" value="P:lipopolysaccharide biosynthetic process"/>
    <property type="evidence" value="ECO:0007669"/>
    <property type="project" value="TreeGrafter"/>
</dbReference>
<dbReference type="PANTHER" id="PTHR46401:SF2">
    <property type="entry name" value="GLYCOSYLTRANSFERASE WBBK-RELATED"/>
    <property type="match status" value="1"/>
</dbReference>
<accession>G5GCV3</accession>
<keyword evidence="4" id="KW-1185">Reference proteome</keyword>
<dbReference type="Proteomes" id="UP000015993">
    <property type="component" value="Unassembled WGS sequence"/>
</dbReference>
<dbReference type="GO" id="GO:0016757">
    <property type="term" value="F:glycosyltransferase activity"/>
    <property type="evidence" value="ECO:0007669"/>
    <property type="project" value="InterPro"/>
</dbReference>
<evidence type="ECO:0000259" key="2">
    <source>
        <dbReference type="Pfam" id="PF00534"/>
    </source>
</evidence>
<dbReference type="Gene3D" id="3.40.50.2000">
    <property type="entry name" value="Glycogen Phosphorylase B"/>
    <property type="match status" value="1"/>
</dbReference>
<dbReference type="Pfam" id="PF00534">
    <property type="entry name" value="Glycos_transf_1"/>
    <property type="match status" value="1"/>
</dbReference>
<dbReference type="PANTHER" id="PTHR46401">
    <property type="entry name" value="GLYCOSYLTRANSFERASE WBBK-RELATED"/>
    <property type="match status" value="1"/>
</dbReference>
<evidence type="ECO:0000313" key="4">
    <source>
        <dbReference type="Proteomes" id="UP000015993"/>
    </source>
</evidence>
<dbReference type="CDD" id="cd03801">
    <property type="entry name" value="GT4_PimA-like"/>
    <property type="match status" value="1"/>
</dbReference>
<proteinExistence type="predicted"/>
<sequence>MRILINATNLKAGGGLQVADSICCALKNFPQHHFVVVLSSMLKTTSERIQGTANIEVFHYDIQNSLQTILKGRDSFLDNIVATKNIDIALTVFGPSRWTPQCPHLSGFAMPHLVIAESPFFKRMSAIKKIQQVLRRKLLTYFFKRSTSLFYSENPYISQRLQKLLGKNTKVYTVTNYYNQVFDNPQQWKIQELPAFHGVSLLTITANYPHKNLSIAIDVAKILKQERPNFNFRFVFTITEEEYPEIPADLREHFLLIGRVDIAECPSLYQQADVMFQPTLLECFTATYPEAMKMEVPIVTTDLEFARGLCGEAAMYYNPLSAQDAAEAIYKVATNKALRTKLTDAGKQQLLTYDTYDQRAEKLIGILEKIVQQRTKG</sequence>
<protein>
    <recommendedName>
        <fullName evidence="2">Glycosyl transferase family 1 domain-containing protein</fullName>
    </recommendedName>
</protein>
<dbReference type="STRING" id="679199.HMPREF9332_01404"/>
<dbReference type="AlphaFoldDB" id="G5GCV3"/>
<dbReference type="EMBL" id="ACZK01000023">
    <property type="protein sequence ID" value="EHG22599.1"/>
    <property type="molecule type" value="Genomic_DNA"/>
</dbReference>
<dbReference type="InterPro" id="IPR001296">
    <property type="entry name" value="Glyco_trans_1"/>
</dbReference>
<gene>
    <name evidence="3" type="ORF">HMPREF9332_01404</name>
</gene>
<dbReference type="OrthoDB" id="9801609at2"/>
<dbReference type="SUPFAM" id="SSF53756">
    <property type="entry name" value="UDP-Glycosyltransferase/glycogen phosphorylase"/>
    <property type="match status" value="1"/>
</dbReference>
<evidence type="ECO:0000256" key="1">
    <source>
        <dbReference type="ARBA" id="ARBA00022679"/>
    </source>
</evidence>
<comment type="caution">
    <text evidence="3">The sequence shown here is derived from an EMBL/GenBank/DDBJ whole genome shotgun (WGS) entry which is preliminary data.</text>
</comment>
<organism evidence="3 4">
    <name type="scientific">Alloprevotella rava F0323</name>
    <dbReference type="NCBI Taxonomy" id="679199"/>
    <lineage>
        <taxon>Bacteria</taxon>
        <taxon>Pseudomonadati</taxon>
        <taxon>Bacteroidota</taxon>
        <taxon>Bacteroidia</taxon>
        <taxon>Bacteroidales</taxon>
        <taxon>Prevotellaceae</taxon>
        <taxon>Alloprevotella</taxon>
    </lineage>
</organism>
<name>G5GCV3_9BACT</name>
<keyword evidence="1" id="KW-0808">Transferase</keyword>
<feature type="domain" description="Glycosyl transferase family 1" evidence="2">
    <location>
        <begin position="205"/>
        <end position="348"/>
    </location>
</feature>
<dbReference type="RefSeq" id="WP_009347882.1">
    <property type="nucleotide sequence ID" value="NZ_JH376831.1"/>
</dbReference>
<evidence type="ECO:0000313" key="3">
    <source>
        <dbReference type="EMBL" id="EHG22599.1"/>
    </source>
</evidence>
<dbReference type="HOGENOM" id="CLU_061365_0_0_10"/>